<feature type="transmembrane region" description="Helical" evidence="1">
    <location>
        <begin position="540"/>
        <end position="559"/>
    </location>
</feature>
<evidence type="ECO:0000313" key="2">
    <source>
        <dbReference type="EMBL" id="QIN81391.1"/>
    </source>
</evidence>
<proteinExistence type="predicted"/>
<feature type="transmembrane region" description="Helical" evidence="1">
    <location>
        <begin position="145"/>
        <end position="163"/>
    </location>
</feature>
<feature type="transmembrane region" description="Helical" evidence="1">
    <location>
        <begin position="481"/>
        <end position="500"/>
    </location>
</feature>
<feature type="transmembrane region" description="Helical" evidence="1">
    <location>
        <begin position="446"/>
        <end position="469"/>
    </location>
</feature>
<protein>
    <recommendedName>
        <fullName evidence="4">Glycosyltransferase RgtA/B/C/D-like domain-containing protein</fullName>
    </recommendedName>
</protein>
<gene>
    <name evidence="2" type="ORF">GBA63_01185</name>
</gene>
<feature type="transmembrane region" description="Helical" evidence="1">
    <location>
        <begin position="512"/>
        <end position="528"/>
    </location>
</feature>
<name>A0A6G8Q4J3_9ACTN</name>
<keyword evidence="3" id="KW-1185">Reference proteome</keyword>
<keyword evidence="1" id="KW-0812">Transmembrane</keyword>
<dbReference type="AlphaFoldDB" id="A0A6G8Q4J3"/>
<feature type="transmembrane region" description="Helical" evidence="1">
    <location>
        <begin position="103"/>
        <end position="125"/>
    </location>
</feature>
<sequence length="706" mass="74745">MLDLTLASLAAVAVGVAPGWFWAGLLRAPTDLAERAALSVAFSMALMPAVALVPTRLLGLGLTLPVVVASALFVFLAGFAAHARFGRAKGDDEPVVPDPAVPLPAPALAPLAVALALALGVLVGAVPGEVVAPAITGSVVPTRGMSLVLALLVGASGVLYLIFRQRPEAPEEQARSESLLPTVPPGVRRLLLPAVLLLALARGYTGPVLHDWPFMRGVDHYSHAVMANRLMDAGRIEPYLIYPPGFHTLTASVSRLTGLDPLEIFPVLGPALLLLPALALYTLGNRLWGWGYGVAAAFFTVLLGGTYYYFNDAMYPNLVTSQFLLVMALASLVVMYRSPSARNGLSLAILGSAVALYHPVASMYLAALLALVGVYFALPLLFRDRRGGLALTLSLALLGSLAVAYAWHTYDLGGEISRFFGGGGGGTTGEAVGMAVNTQAIYAEGFLVGTMVSQPVAWLGLLGIFLLVVRVRETGGMPVSLAHLTVFLWAAILFAGSRLSVTGFPQRFGRDLGIPLALLAALGLVAVLKSAGPRRRTASVFAASVVVLLAVALVGTGTVQSLRWAAKPSVQMTTTPAIAEAGAWLESHNEGGNIMVSPHANQVPSRMMLAMGEYSALQSFEYGQILTPRDLPPTGPEPLMDVLRTMINPTGEQASNTLKEYDIRYIVLYKNMPDRPTADYWRRFEAHPDLYPAVFENKDVLIVSAG</sequence>
<evidence type="ECO:0000256" key="1">
    <source>
        <dbReference type="SAM" id="Phobius"/>
    </source>
</evidence>
<feature type="transmembrane region" description="Helical" evidence="1">
    <location>
        <begin position="315"/>
        <end position="334"/>
    </location>
</feature>
<feature type="transmembrane region" description="Helical" evidence="1">
    <location>
        <begin position="389"/>
        <end position="407"/>
    </location>
</feature>
<feature type="transmembrane region" description="Helical" evidence="1">
    <location>
        <begin position="60"/>
        <end position="82"/>
    </location>
</feature>
<dbReference type="Proteomes" id="UP000501452">
    <property type="component" value="Chromosome"/>
</dbReference>
<feature type="transmembrane region" description="Helical" evidence="1">
    <location>
        <begin position="37"/>
        <end position="54"/>
    </location>
</feature>
<feature type="transmembrane region" description="Helical" evidence="1">
    <location>
        <begin position="6"/>
        <end position="25"/>
    </location>
</feature>
<dbReference type="RefSeq" id="WP_166172720.1">
    <property type="nucleotide sequence ID" value="NZ_CP045119.1"/>
</dbReference>
<dbReference type="InterPro" id="IPR046671">
    <property type="entry name" value="DUF6541"/>
</dbReference>
<organism evidence="2 3">
    <name type="scientific">Rubrobacter tropicus</name>
    <dbReference type="NCBI Taxonomy" id="2653851"/>
    <lineage>
        <taxon>Bacteria</taxon>
        <taxon>Bacillati</taxon>
        <taxon>Actinomycetota</taxon>
        <taxon>Rubrobacteria</taxon>
        <taxon>Rubrobacterales</taxon>
        <taxon>Rubrobacteraceae</taxon>
        <taxon>Rubrobacter</taxon>
    </lineage>
</organism>
<accession>A0A6G8Q4J3</accession>
<feature type="transmembrane region" description="Helical" evidence="1">
    <location>
        <begin position="364"/>
        <end position="382"/>
    </location>
</feature>
<reference evidence="2 3" key="1">
    <citation type="submission" date="2019-10" db="EMBL/GenBank/DDBJ databases">
        <title>Rubrobacter sp nov SCSIO 52090 isolated from a deep-sea sediment in the South China Sea.</title>
        <authorList>
            <person name="Chen R.W."/>
        </authorList>
    </citation>
    <scope>NUCLEOTIDE SEQUENCE [LARGE SCALE GENOMIC DNA]</scope>
    <source>
        <strain evidence="2 3">SCSIO 52909</strain>
    </source>
</reference>
<evidence type="ECO:0000313" key="3">
    <source>
        <dbReference type="Proteomes" id="UP000501452"/>
    </source>
</evidence>
<keyword evidence="1" id="KW-1133">Transmembrane helix</keyword>
<dbReference type="Pfam" id="PF20176">
    <property type="entry name" value="DUF6541"/>
    <property type="match status" value="1"/>
</dbReference>
<keyword evidence="1" id="KW-0472">Membrane</keyword>
<feature type="transmembrane region" description="Helical" evidence="1">
    <location>
        <begin position="264"/>
        <end position="283"/>
    </location>
</feature>
<dbReference type="KEGG" id="rub:GBA63_01185"/>
<dbReference type="EMBL" id="CP045119">
    <property type="protein sequence ID" value="QIN81391.1"/>
    <property type="molecule type" value="Genomic_DNA"/>
</dbReference>
<feature type="transmembrane region" description="Helical" evidence="1">
    <location>
        <begin position="290"/>
        <end position="309"/>
    </location>
</feature>
<evidence type="ECO:0008006" key="4">
    <source>
        <dbReference type="Google" id="ProtNLM"/>
    </source>
</evidence>